<evidence type="ECO:0000313" key="1">
    <source>
        <dbReference type="EMBL" id="PZN85763.1"/>
    </source>
</evidence>
<name>A0A2W4RS63_9GAMM</name>
<dbReference type="EMBL" id="QJPH01000109">
    <property type="protein sequence ID" value="PZN85763.1"/>
    <property type="molecule type" value="Genomic_DNA"/>
</dbReference>
<comment type="caution">
    <text evidence="1">The sequence shown here is derived from an EMBL/GenBank/DDBJ whole genome shotgun (WGS) entry which is preliminary data.</text>
</comment>
<evidence type="ECO:0008006" key="3">
    <source>
        <dbReference type="Google" id="ProtNLM"/>
    </source>
</evidence>
<dbReference type="SUPFAM" id="SSF54786">
    <property type="entry name" value="YcfA/nrd intein domain"/>
    <property type="match status" value="1"/>
</dbReference>
<evidence type="ECO:0000313" key="2">
    <source>
        <dbReference type="Proteomes" id="UP000249396"/>
    </source>
</evidence>
<dbReference type="Proteomes" id="UP000249396">
    <property type="component" value="Unassembled WGS sequence"/>
</dbReference>
<sequence length="81" mass="9224">MTKREKLLSAIRNNPKSVRYDDACKAAESLGFALRGGEGSHRVYAKQGEPMILNFQNRRGLIAEYQAKQLIAMIDHYEEKP</sequence>
<dbReference type="AlphaFoldDB" id="A0A2W4RS63"/>
<accession>A0A2W4RS63</accession>
<proteinExistence type="predicted"/>
<protein>
    <recommendedName>
        <fullName evidence="3">Type II toxin-antitoxin system HicA family toxin</fullName>
    </recommendedName>
</protein>
<gene>
    <name evidence="1" type="ORF">DM484_01325</name>
</gene>
<reference evidence="1 2" key="1">
    <citation type="journal article" date="2018" name="Aquat. Microb. Ecol.">
        <title>Gammaproteobacterial methanotrophs dominate.</title>
        <authorList>
            <person name="Rissanen A.J."/>
            <person name="Saarenheimo J."/>
            <person name="Tiirola M."/>
            <person name="Peura S."/>
            <person name="Aalto S.L."/>
            <person name="Karvinen A."/>
            <person name="Nykanen H."/>
        </authorList>
    </citation>
    <scope>NUCLEOTIDE SEQUENCE [LARGE SCALE GENOMIC DNA]</scope>
    <source>
        <strain evidence="1">AMbin10</strain>
    </source>
</reference>
<organism evidence="1 2">
    <name type="scientific">Candidatus Methylumidiphilus alinenensis</name>
    <dbReference type="NCBI Taxonomy" id="2202197"/>
    <lineage>
        <taxon>Bacteria</taxon>
        <taxon>Pseudomonadati</taxon>
        <taxon>Pseudomonadota</taxon>
        <taxon>Gammaproteobacteria</taxon>
        <taxon>Methylococcales</taxon>
        <taxon>Candidatus Methylumidiphilus</taxon>
    </lineage>
</organism>